<evidence type="ECO:0000313" key="1">
    <source>
        <dbReference type="EMBL" id="GAA1798192.1"/>
    </source>
</evidence>
<protein>
    <submittedName>
        <fullName evidence="1">Uncharacterized protein</fullName>
    </submittedName>
</protein>
<dbReference type="EMBL" id="BAAAOB010000005">
    <property type="protein sequence ID" value="GAA1798192.1"/>
    <property type="molecule type" value="Genomic_DNA"/>
</dbReference>
<keyword evidence="2" id="KW-1185">Reference proteome</keyword>
<evidence type="ECO:0000313" key="2">
    <source>
        <dbReference type="Proteomes" id="UP001500851"/>
    </source>
</evidence>
<gene>
    <name evidence="1" type="ORF">GCM10009768_29070</name>
</gene>
<comment type="caution">
    <text evidence="1">The sequence shown here is derived from an EMBL/GenBank/DDBJ whole genome shotgun (WGS) entry which is preliminary data.</text>
</comment>
<accession>A0ABN2LSG2</accession>
<proteinExistence type="predicted"/>
<organism evidence="1 2">
    <name type="scientific">Leucobacter iarius</name>
    <dbReference type="NCBI Taxonomy" id="333963"/>
    <lineage>
        <taxon>Bacteria</taxon>
        <taxon>Bacillati</taxon>
        <taxon>Actinomycetota</taxon>
        <taxon>Actinomycetes</taxon>
        <taxon>Micrococcales</taxon>
        <taxon>Microbacteriaceae</taxon>
        <taxon>Leucobacter</taxon>
    </lineage>
</organism>
<reference evidence="1 2" key="1">
    <citation type="journal article" date="2019" name="Int. J. Syst. Evol. Microbiol.">
        <title>The Global Catalogue of Microorganisms (GCM) 10K type strain sequencing project: providing services to taxonomists for standard genome sequencing and annotation.</title>
        <authorList>
            <consortium name="The Broad Institute Genomics Platform"/>
            <consortium name="The Broad Institute Genome Sequencing Center for Infectious Disease"/>
            <person name="Wu L."/>
            <person name="Ma J."/>
        </authorList>
    </citation>
    <scope>NUCLEOTIDE SEQUENCE [LARGE SCALE GENOMIC DNA]</scope>
    <source>
        <strain evidence="1 2">JCM 14736</strain>
    </source>
</reference>
<dbReference type="Proteomes" id="UP001500851">
    <property type="component" value="Unassembled WGS sequence"/>
</dbReference>
<sequence length="118" mass="13464">MSPSSAEGAAMNGIAPARRTIRLFPDYGRDWPLWENSTPTWDVGYTTTPETYGLSEALTRDLADWNSLWERSFDPFDGWADAAAREQWRERGASIAERLREEVADFADVSYEPWPLDC</sequence>
<name>A0ABN2LSG2_9MICO</name>